<keyword evidence="4 15" id="KW-0227">DNA damage</keyword>
<dbReference type="GO" id="GO:0003677">
    <property type="term" value="F:DNA binding"/>
    <property type="evidence" value="ECO:0007669"/>
    <property type="project" value="UniProtKB-KW"/>
</dbReference>
<keyword evidence="11" id="KW-0413">Isomerase</keyword>
<dbReference type="Pfam" id="PF00270">
    <property type="entry name" value="DEAD"/>
    <property type="match status" value="1"/>
</dbReference>
<dbReference type="NCBIfam" id="NF008168">
    <property type="entry name" value="PRK10917.2-2"/>
    <property type="match status" value="1"/>
</dbReference>
<dbReference type="GO" id="GO:0043138">
    <property type="term" value="F:3'-5' DNA helicase activity"/>
    <property type="evidence" value="ECO:0007669"/>
    <property type="project" value="UniProtKB-EC"/>
</dbReference>
<dbReference type="OrthoDB" id="9804325at2"/>
<dbReference type="Pfam" id="PF00271">
    <property type="entry name" value="Helicase_C"/>
    <property type="match status" value="1"/>
</dbReference>
<dbReference type="EC" id="5.6.2.4" evidence="13 15"/>
<evidence type="ECO:0000313" key="18">
    <source>
        <dbReference type="EMBL" id="GAO99645.1"/>
    </source>
</evidence>
<dbReference type="GO" id="GO:0006310">
    <property type="term" value="P:DNA recombination"/>
    <property type="evidence" value="ECO:0007669"/>
    <property type="project" value="UniProtKB-UniRule"/>
</dbReference>
<evidence type="ECO:0000256" key="14">
    <source>
        <dbReference type="ARBA" id="ARBA00048988"/>
    </source>
</evidence>
<name>A0A0K8MGI3_9LACO</name>
<comment type="similarity">
    <text evidence="1 15">Belongs to the helicase family. RecG subfamily.</text>
</comment>
<dbReference type="SMART" id="SM00487">
    <property type="entry name" value="DEXDc"/>
    <property type="match status" value="1"/>
</dbReference>
<evidence type="ECO:0000256" key="4">
    <source>
        <dbReference type="ARBA" id="ARBA00022763"/>
    </source>
</evidence>
<keyword evidence="10 15" id="KW-0234">DNA repair</keyword>
<evidence type="ECO:0000256" key="9">
    <source>
        <dbReference type="ARBA" id="ARBA00023172"/>
    </source>
</evidence>
<evidence type="ECO:0000259" key="16">
    <source>
        <dbReference type="PROSITE" id="PS51192"/>
    </source>
</evidence>
<evidence type="ECO:0000256" key="3">
    <source>
        <dbReference type="ARBA" id="ARBA00022741"/>
    </source>
</evidence>
<evidence type="ECO:0000256" key="6">
    <source>
        <dbReference type="ARBA" id="ARBA00022806"/>
    </source>
</evidence>
<dbReference type="InterPro" id="IPR011545">
    <property type="entry name" value="DEAD/DEAH_box_helicase_dom"/>
</dbReference>
<feature type="domain" description="Helicase C-terminal" evidence="17">
    <location>
        <begin position="448"/>
        <end position="607"/>
    </location>
</feature>
<evidence type="ECO:0000256" key="1">
    <source>
        <dbReference type="ARBA" id="ARBA00007504"/>
    </source>
</evidence>
<dbReference type="CDD" id="cd04488">
    <property type="entry name" value="RecG_wedge_OBF"/>
    <property type="match status" value="1"/>
</dbReference>
<dbReference type="InterPro" id="IPR012340">
    <property type="entry name" value="NA-bd_OB-fold"/>
</dbReference>
<dbReference type="EMBL" id="DF968000">
    <property type="protein sequence ID" value="GAO99645.1"/>
    <property type="molecule type" value="Genomic_DNA"/>
</dbReference>
<evidence type="ECO:0000256" key="15">
    <source>
        <dbReference type="RuleBase" id="RU363016"/>
    </source>
</evidence>
<dbReference type="PROSITE" id="PS51192">
    <property type="entry name" value="HELICASE_ATP_BIND_1"/>
    <property type="match status" value="1"/>
</dbReference>
<evidence type="ECO:0000256" key="8">
    <source>
        <dbReference type="ARBA" id="ARBA00023125"/>
    </source>
</evidence>
<proteinExistence type="inferred from homology"/>
<accession>A0A0K8MGI3</accession>
<protein>
    <recommendedName>
        <fullName evidence="2 15">ATP-dependent DNA helicase RecG</fullName>
        <ecNumber evidence="13 15">5.6.2.4</ecNumber>
    </recommendedName>
</protein>
<sequence length="677" mass="74684">MSLALQDPVSALAGVGEKRQAALRDLGIFTIEDLLTYYPFRYQDLGERMPSETLDGEKVTFKGIVSTPAVVRRFGKKSQTVLGLLIDRENIRVTFFNQPWVAKNIEVGQEVAVYGTYNASRAALSAIKLVPATTNALDPIYPTTKSVRAKTIADLVEQAWGLMRGQMPNLVPAELRKKYRLLDKNQQVEWCHFPSDKAEAKAGRRSAAFEEFFIFQMRLQLIKQADQSFGGQALAYDNQAVQAFIDQLPYQLTNAQDRVVGEILADQKTAQHMNRLLQGDVGSGKTVVAAIAMYATVTAGCQAAMMAPTEILAQQHAKSLAKLFASAGLDLRVELLTSGLKAGQRRQILADLESGEIDIVVGTHALVQDDVYFHHLGLAVIDEQHRFGVKQRSKLREGGMNPDILAMTATPIPRTLSITAYGEMEVSIIDELPAGRKQIITSQMPNRQFDQALALLQAELAKGAQAYVVTPLIEESETLDVRNVTEVYQNLQAALPSYTVGLLHGRLPKEDKDTLMQGFKDNQVQVLVATTVVEVGVDVPNASIMLILDADRFGLAQLHQLRGRVGRGDRQSYTVLVADPKTDYGKERLKALVDTTDGFELAQKDLELRGAGDILGTKQSGMPEFQVGDPVKDLTMLTIAQQEALTLVREPGWDEEVDNRALVAYLSQTMAQFRHFD</sequence>
<evidence type="ECO:0000256" key="10">
    <source>
        <dbReference type="ARBA" id="ARBA00023204"/>
    </source>
</evidence>
<dbReference type="RefSeq" id="WP_061993047.1">
    <property type="nucleotide sequence ID" value="NZ_DF968000.1"/>
</dbReference>
<dbReference type="InterPro" id="IPR047112">
    <property type="entry name" value="RecG/Mfd"/>
</dbReference>
<dbReference type="InterPro" id="IPR027417">
    <property type="entry name" value="P-loop_NTPase"/>
</dbReference>
<dbReference type="SMART" id="SM00490">
    <property type="entry name" value="HELICc"/>
    <property type="match status" value="1"/>
</dbReference>
<evidence type="ECO:0000256" key="7">
    <source>
        <dbReference type="ARBA" id="ARBA00022840"/>
    </source>
</evidence>
<keyword evidence="19" id="KW-1185">Reference proteome</keyword>
<dbReference type="GO" id="GO:0006281">
    <property type="term" value="P:DNA repair"/>
    <property type="evidence" value="ECO:0007669"/>
    <property type="project" value="UniProtKB-UniRule"/>
</dbReference>
<dbReference type="InterPro" id="IPR014001">
    <property type="entry name" value="Helicase_ATP-bd"/>
</dbReference>
<dbReference type="GO" id="GO:0016887">
    <property type="term" value="F:ATP hydrolysis activity"/>
    <property type="evidence" value="ECO:0007669"/>
    <property type="project" value="RHEA"/>
</dbReference>
<feature type="domain" description="Helicase ATP-binding" evidence="16">
    <location>
        <begin position="266"/>
        <end position="429"/>
    </location>
</feature>
<keyword evidence="9 15" id="KW-0233">DNA recombination</keyword>
<dbReference type="AlphaFoldDB" id="A0A0K8MGI3"/>
<dbReference type="InterPro" id="IPR001650">
    <property type="entry name" value="Helicase_C-like"/>
</dbReference>
<dbReference type="PANTHER" id="PTHR47964">
    <property type="entry name" value="ATP-DEPENDENT DNA HELICASE HOMOLOG RECG, CHLOROPLASTIC"/>
    <property type="match status" value="1"/>
</dbReference>
<dbReference type="Pfam" id="PF19833">
    <property type="entry name" value="RecG_dom3_C"/>
    <property type="match status" value="1"/>
</dbReference>
<keyword evidence="5 15" id="KW-0378">Hydrolase</keyword>
<dbReference type="PANTHER" id="PTHR47964:SF1">
    <property type="entry name" value="ATP-DEPENDENT DNA HELICASE HOMOLOG RECG, CHLOROPLASTIC"/>
    <property type="match status" value="1"/>
</dbReference>
<dbReference type="Pfam" id="PF17191">
    <property type="entry name" value="RecG_wedge"/>
    <property type="match status" value="1"/>
</dbReference>
<dbReference type="Proteomes" id="UP000253891">
    <property type="component" value="Unassembled WGS sequence"/>
</dbReference>
<comment type="catalytic activity">
    <reaction evidence="14 15">
        <text>ATP + H2O = ADP + phosphate + H(+)</text>
        <dbReference type="Rhea" id="RHEA:13065"/>
        <dbReference type="ChEBI" id="CHEBI:15377"/>
        <dbReference type="ChEBI" id="CHEBI:15378"/>
        <dbReference type="ChEBI" id="CHEBI:30616"/>
        <dbReference type="ChEBI" id="CHEBI:43474"/>
        <dbReference type="ChEBI" id="CHEBI:456216"/>
        <dbReference type="EC" id="5.6.2.4"/>
    </reaction>
</comment>
<reference evidence="18 19" key="1">
    <citation type="journal article" date="2015" name="BMC Genomics">
        <title>Comparative genomics of Fructobacillus spp. and Leuconostoc spp. reveals niche-specific evolution of Fructobacillus spp.</title>
        <authorList>
            <person name="Endo A."/>
            <person name="Tanizawa Y."/>
            <person name="Tanaka N."/>
            <person name="Maeno S."/>
            <person name="Kumar H."/>
            <person name="Shiwa Y."/>
            <person name="Okada S."/>
            <person name="Yoshikawa H."/>
            <person name="Dicks L."/>
            <person name="Nakagawa J."/>
            <person name="Arita M."/>
        </authorList>
    </citation>
    <scope>NUCLEOTIDE SEQUENCE [LARGE SCALE GENOMIC DNA]</scope>
    <source>
        <strain evidence="18 19">JCM 12225</strain>
    </source>
</reference>
<keyword evidence="8" id="KW-0238">DNA-binding</keyword>
<comment type="catalytic activity">
    <reaction evidence="12 15">
        <text>Couples ATP hydrolysis with the unwinding of duplex DNA by translocating in the 3'-5' direction.</text>
        <dbReference type="EC" id="5.6.2.4"/>
    </reaction>
</comment>
<evidence type="ECO:0000256" key="13">
    <source>
        <dbReference type="ARBA" id="ARBA00034808"/>
    </source>
</evidence>
<keyword evidence="3 15" id="KW-0547">Nucleotide-binding</keyword>
<evidence type="ECO:0000256" key="12">
    <source>
        <dbReference type="ARBA" id="ARBA00034617"/>
    </source>
</evidence>
<evidence type="ECO:0000256" key="5">
    <source>
        <dbReference type="ARBA" id="ARBA00022801"/>
    </source>
</evidence>
<keyword evidence="6 15" id="KW-0347">Helicase</keyword>
<dbReference type="GO" id="GO:0005524">
    <property type="term" value="F:ATP binding"/>
    <property type="evidence" value="ECO:0007669"/>
    <property type="project" value="UniProtKB-KW"/>
</dbReference>
<gene>
    <name evidence="18" type="primary">recG</name>
    <name evidence="18" type="ORF">FFIC_231320</name>
</gene>
<dbReference type="PROSITE" id="PS51194">
    <property type="entry name" value="HELICASE_CTER"/>
    <property type="match status" value="1"/>
</dbReference>
<evidence type="ECO:0000313" key="19">
    <source>
        <dbReference type="Proteomes" id="UP000253891"/>
    </source>
</evidence>
<evidence type="ECO:0000259" key="17">
    <source>
        <dbReference type="PROSITE" id="PS51194"/>
    </source>
</evidence>
<dbReference type="NCBIfam" id="TIGR00643">
    <property type="entry name" value="recG"/>
    <property type="match status" value="1"/>
</dbReference>
<dbReference type="SUPFAM" id="SSF50249">
    <property type="entry name" value="Nucleic acid-binding proteins"/>
    <property type="match status" value="1"/>
</dbReference>
<dbReference type="STRING" id="157463.GCA_001047075_00565"/>
<dbReference type="Gene3D" id="3.40.50.300">
    <property type="entry name" value="P-loop containing nucleotide triphosphate hydrolases"/>
    <property type="match status" value="2"/>
</dbReference>
<dbReference type="SUPFAM" id="SSF52540">
    <property type="entry name" value="P-loop containing nucleoside triphosphate hydrolases"/>
    <property type="match status" value="2"/>
</dbReference>
<dbReference type="InterPro" id="IPR045562">
    <property type="entry name" value="RecG_dom3_C"/>
</dbReference>
<dbReference type="CDD" id="cd17992">
    <property type="entry name" value="DEXHc_RecG"/>
    <property type="match status" value="1"/>
</dbReference>
<dbReference type="InterPro" id="IPR004609">
    <property type="entry name" value="ATP-dep_DNA_helicase_RecG"/>
</dbReference>
<dbReference type="NCBIfam" id="NF008165">
    <property type="entry name" value="PRK10917.1-3"/>
    <property type="match status" value="1"/>
</dbReference>
<keyword evidence="7 15" id="KW-0067">ATP-binding</keyword>
<evidence type="ECO:0000256" key="2">
    <source>
        <dbReference type="ARBA" id="ARBA00017846"/>
    </source>
</evidence>
<organism evidence="18 19">
    <name type="scientific">Fructobacillus ficulneus</name>
    <dbReference type="NCBI Taxonomy" id="157463"/>
    <lineage>
        <taxon>Bacteria</taxon>
        <taxon>Bacillati</taxon>
        <taxon>Bacillota</taxon>
        <taxon>Bacilli</taxon>
        <taxon>Lactobacillales</taxon>
        <taxon>Lactobacillaceae</taxon>
        <taxon>Fructobacillus</taxon>
    </lineage>
</organism>
<dbReference type="Gene3D" id="2.40.50.140">
    <property type="entry name" value="Nucleic acid-binding proteins"/>
    <property type="match status" value="1"/>
</dbReference>
<evidence type="ECO:0000256" key="11">
    <source>
        <dbReference type="ARBA" id="ARBA00023235"/>
    </source>
</evidence>
<comment type="function">
    <text evidence="15">Plays a critical role in recombination and DNA repair. Helps process Holliday junction intermediates to mature products by catalyzing branch migration. Has replication fork regression activity, unwinds stalled or blocked replication forks to make a HJ that can be resolved. Has a DNA unwinding activity characteristic of a DNA helicase with 3'-5' polarity.</text>
</comment>
<dbReference type="InterPro" id="IPR033454">
    <property type="entry name" value="RecG_wedge"/>
</dbReference>